<dbReference type="OrthoDB" id="9798434at2"/>
<comment type="caution">
    <text evidence="2">The sequence shown here is derived from an EMBL/GenBank/DDBJ whole genome shotgun (WGS) entry which is preliminary data.</text>
</comment>
<evidence type="ECO:0000256" key="1">
    <source>
        <dbReference type="HAMAP-Rule" id="MF_00678"/>
    </source>
</evidence>
<evidence type="ECO:0000313" key="2">
    <source>
        <dbReference type="EMBL" id="TXL77672.1"/>
    </source>
</evidence>
<dbReference type="EMBL" id="VDUZ01000008">
    <property type="protein sequence ID" value="TXL77672.1"/>
    <property type="molecule type" value="Genomic_DNA"/>
</dbReference>
<name>A0A5C8PRX8_9HYPH</name>
<accession>A0A5C8PRX8</accession>
<dbReference type="PIRSF" id="PIRSF032146">
    <property type="entry name" value="UCP032146"/>
    <property type="match status" value="1"/>
</dbReference>
<sequence length="158" mass="18007">MSAARQDRVIDIVLDEDTMAARSAEAEHERQVAIFDLLEENSFTLAGLDGPYRLHLAIHESRLVFDVRHESGRKLRDIVLSLTPFRKVVKDYFMICESYYAAIKKLSPSQIEALDMGRRGLHNEGSEVLRERLAGKIDVDFDTSRRLFTLICALLARA</sequence>
<dbReference type="HAMAP" id="MF_00678">
    <property type="entry name" value="UPF0262"/>
    <property type="match status" value="1"/>
</dbReference>
<evidence type="ECO:0000313" key="3">
    <source>
        <dbReference type="Proteomes" id="UP000321638"/>
    </source>
</evidence>
<gene>
    <name evidence="2" type="ORF">FHP25_09625</name>
</gene>
<dbReference type="NCBIfam" id="NF002769">
    <property type="entry name" value="PRK02853.1"/>
    <property type="match status" value="1"/>
</dbReference>
<dbReference type="RefSeq" id="WP_147846712.1">
    <property type="nucleotide sequence ID" value="NZ_VDUZ01000008.1"/>
</dbReference>
<comment type="similarity">
    <text evidence="1">Belongs to the UPF0262 family.</text>
</comment>
<dbReference type="Proteomes" id="UP000321638">
    <property type="component" value="Unassembled WGS sequence"/>
</dbReference>
<keyword evidence="3" id="KW-1185">Reference proteome</keyword>
<dbReference type="InterPro" id="IPR008321">
    <property type="entry name" value="UCP032146"/>
</dbReference>
<reference evidence="2 3" key="1">
    <citation type="submission" date="2019-06" db="EMBL/GenBank/DDBJ databases">
        <title>New taxonomy in bacterial strain CC-CFT640, isolated from vineyard.</title>
        <authorList>
            <person name="Lin S.-Y."/>
            <person name="Tsai C.-F."/>
            <person name="Young C.-C."/>
        </authorList>
    </citation>
    <scope>NUCLEOTIDE SEQUENCE [LARGE SCALE GENOMIC DNA]</scope>
    <source>
        <strain evidence="2 3">CC-CFT640</strain>
    </source>
</reference>
<proteinExistence type="inferred from homology"/>
<dbReference type="Pfam" id="PF06793">
    <property type="entry name" value="UPF0262"/>
    <property type="match status" value="1"/>
</dbReference>
<protein>
    <recommendedName>
        <fullName evidence="1">UPF0262 protein FHP25_09625</fullName>
    </recommendedName>
</protein>
<organism evidence="2 3">
    <name type="scientific">Vineibacter terrae</name>
    <dbReference type="NCBI Taxonomy" id="2586908"/>
    <lineage>
        <taxon>Bacteria</taxon>
        <taxon>Pseudomonadati</taxon>
        <taxon>Pseudomonadota</taxon>
        <taxon>Alphaproteobacteria</taxon>
        <taxon>Hyphomicrobiales</taxon>
        <taxon>Vineibacter</taxon>
    </lineage>
</organism>
<dbReference type="AlphaFoldDB" id="A0A5C8PRX8"/>